<protein>
    <recommendedName>
        <fullName evidence="4">Antitoxin Xre/MbcA/ParS-like toxin-binding domain-containing protein</fullName>
    </recommendedName>
</protein>
<accession>A0ABU0TU12</accession>
<feature type="compositionally biased region" description="Low complexity" evidence="1">
    <location>
        <begin position="1"/>
        <end position="19"/>
    </location>
</feature>
<reference evidence="2 3" key="1">
    <citation type="submission" date="2023-07" db="EMBL/GenBank/DDBJ databases">
        <title>Functional and genomic diversity of the sorghum phyllosphere microbiome.</title>
        <authorList>
            <person name="Shade A."/>
        </authorList>
    </citation>
    <scope>NUCLEOTIDE SEQUENCE [LARGE SCALE GENOMIC DNA]</scope>
    <source>
        <strain evidence="2 3">SORGH_AS_1207</strain>
    </source>
</reference>
<feature type="region of interest" description="Disordered" evidence="1">
    <location>
        <begin position="1"/>
        <end position="24"/>
    </location>
</feature>
<organism evidence="2 3">
    <name type="scientific">Microbacterium trichothecenolyticum</name>
    <name type="common">Aureobacterium trichothecenolyticum</name>
    <dbReference type="NCBI Taxonomy" id="69370"/>
    <lineage>
        <taxon>Bacteria</taxon>
        <taxon>Bacillati</taxon>
        <taxon>Actinomycetota</taxon>
        <taxon>Actinomycetes</taxon>
        <taxon>Micrococcales</taxon>
        <taxon>Microbacteriaceae</taxon>
        <taxon>Microbacterium</taxon>
    </lineage>
</organism>
<proteinExistence type="predicted"/>
<evidence type="ECO:0008006" key="4">
    <source>
        <dbReference type="Google" id="ProtNLM"/>
    </source>
</evidence>
<keyword evidence="3" id="KW-1185">Reference proteome</keyword>
<dbReference type="EMBL" id="JAUTBF010000001">
    <property type="protein sequence ID" value="MDQ1123161.1"/>
    <property type="molecule type" value="Genomic_DNA"/>
</dbReference>
<name>A0ABU0TU12_MICTR</name>
<evidence type="ECO:0000256" key="1">
    <source>
        <dbReference type="SAM" id="MobiDB-lite"/>
    </source>
</evidence>
<evidence type="ECO:0000313" key="2">
    <source>
        <dbReference type="EMBL" id="MDQ1123161.1"/>
    </source>
</evidence>
<dbReference type="Proteomes" id="UP001226691">
    <property type="component" value="Unassembled WGS sequence"/>
</dbReference>
<evidence type="ECO:0000313" key="3">
    <source>
        <dbReference type="Proteomes" id="UP001226691"/>
    </source>
</evidence>
<comment type="caution">
    <text evidence="2">The sequence shown here is derived from an EMBL/GenBank/DDBJ whole genome shotgun (WGS) entry which is preliminary data.</text>
</comment>
<sequence>MPKIRAAAVAGPTATPTRTNSHNNSIGSGADAILRTLVNSLGKKAVAAIFGKDVRTIDRWLKSPTRLDMDNERLLRDSFQIYSLIEEADDAHVARAWFLGMNPNLGDHSPIEVLAEGRAREVVAAARVFVNGA</sequence>
<gene>
    <name evidence="2" type="ORF">QE412_001734</name>
</gene>